<gene>
    <name evidence="1" type="ORF">EU509_17290</name>
</gene>
<dbReference type="Proteomes" id="UP000322915">
    <property type="component" value="Unassembled WGS sequence"/>
</dbReference>
<proteinExistence type="predicted"/>
<comment type="caution">
    <text evidence="1">The sequence shown here is derived from an EMBL/GenBank/DDBJ whole genome shotgun (WGS) entry which is preliminary data.</text>
</comment>
<reference evidence="1 2" key="1">
    <citation type="submission" date="2019-01" db="EMBL/GenBank/DDBJ databases">
        <title>Genome sequences of marine Pseudoalteromonas species.</title>
        <authorList>
            <person name="Boraston A.B."/>
            <person name="Hehemann J.-H."/>
            <person name="Vickers C.J."/>
            <person name="Salama-Alber O."/>
            <person name="Abe K."/>
            <person name="Hettle A.J."/>
        </authorList>
    </citation>
    <scope>NUCLEOTIDE SEQUENCE [LARGE SCALE GENOMIC DNA]</scope>
    <source>
        <strain evidence="1 2">PS47</strain>
    </source>
</reference>
<sequence>MSISQGQVNKLISSINKKIQKKGISFVLTAHFALDRLNDLRNIPPIELSELELILNNLISNHIFDIAKLPNNASFNIKCKTSHINMPCVVNKTVSAGKSLHKNVIITVMRKSTFVAKDPTEFIV</sequence>
<evidence type="ECO:0000313" key="1">
    <source>
        <dbReference type="EMBL" id="KAA1150861.1"/>
    </source>
</evidence>
<dbReference type="RefSeq" id="WP_149606677.1">
    <property type="nucleotide sequence ID" value="NZ_SEUJ01000077.1"/>
</dbReference>
<accession>A0ABQ6RDP3</accession>
<protein>
    <submittedName>
        <fullName evidence="1">Uncharacterized protein</fullName>
    </submittedName>
</protein>
<name>A0ABQ6RDP3_9GAMM</name>
<organism evidence="1 2">
    <name type="scientific">Pseudoalteromonas fuliginea</name>
    <dbReference type="NCBI Taxonomy" id="1872678"/>
    <lineage>
        <taxon>Bacteria</taxon>
        <taxon>Pseudomonadati</taxon>
        <taxon>Pseudomonadota</taxon>
        <taxon>Gammaproteobacteria</taxon>
        <taxon>Alteromonadales</taxon>
        <taxon>Pseudoalteromonadaceae</taxon>
        <taxon>Pseudoalteromonas</taxon>
    </lineage>
</organism>
<evidence type="ECO:0000313" key="2">
    <source>
        <dbReference type="Proteomes" id="UP000322915"/>
    </source>
</evidence>
<dbReference type="EMBL" id="SEUJ01000077">
    <property type="protein sequence ID" value="KAA1150861.1"/>
    <property type="molecule type" value="Genomic_DNA"/>
</dbReference>
<keyword evidence="2" id="KW-1185">Reference proteome</keyword>